<dbReference type="AlphaFoldDB" id="A0A1G5FYL5"/>
<keyword evidence="2" id="KW-1185">Reference proteome</keyword>
<evidence type="ECO:0000313" key="2">
    <source>
        <dbReference type="Proteomes" id="UP000183047"/>
    </source>
</evidence>
<gene>
    <name evidence="1" type="ORF">SAMN02910451_02632</name>
</gene>
<protein>
    <submittedName>
        <fullName evidence="1">Uncharacterized protein</fullName>
    </submittedName>
</protein>
<sequence>MKFENDNNVNEGSVEDVVERYRPELKKLTPYLKWLKSHASVDVAQAYSNSELKSMSFPIYDSNLLAFVKAAQSTNLLDRNYVYVYSRNRLRSYKDELLFIERAGITEIDELSGILSKYILSGMTKGTVWAEGVNNGVLYSVVNKMNELVEFWGQGSGASIN</sequence>
<evidence type="ECO:0000313" key="1">
    <source>
        <dbReference type="EMBL" id="SCY44405.1"/>
    </source>
</evidence>
<dbReference type="EMBL" id="FMUR01000017">
    <property type="protein sequence ID" value="SCY44405.1"/>
    <property type="molecule type" value="Genomic_DNA"/>
</dbReference>
<accession>A0A1G5FYL5</accession>
<reference evidence="2" key="1">
    <citation type="submission" date="2016-10" db="EMBL/GenBank/DDBJ databases">
        <authorList>
            <person name="Varghese N."/>
            <person name="Submissions S."/>
        </authorList>
    </citation>
    <scope>NUCLEOTIDE SEQUENCE [LARGE SCALE GENOMIC DNA]</scope>
    <source>
        <strain evidence="2">XBD2006</strain>
    </source>
</reference>
<name>A0A1G5FYL5_9FIRM</name>
<dbReference type="Proteomes" id="UP000183047">
    <property type="component" value="Unassembled WGS sequence"/>
</dbReference>
<proteinExistence type="predicted"/>
<dbReference type="RefSeq" id="WP_074463060.1">
    <property type="nucleotide sequence ID" value="NZ_FMUR01000017.1"/>
</dbReference>
<organism evidence="1 2">
    <name type="scientific">Butyrivibrio hungatei</name>
    <dbReference type="NCBI Taxonomy" id="185008"/>
    <lineage>
        <taxon>Bacteria</taxon>
        <taxon>Bacillati</taxon>
        <taxon>Bacillota</taxon>
        <taxon>Clostridia</taxon>
        <taxon>Lachnospirales</taxon>
        <taxon>Lachnospiraceae</taxon>
        <taxon>Butyrivibrio</taxon>
    </lineage>
</organism>
<dbReference type="OrthoDB" id="2049991at2"/>